<keyword evidence="1" id="KW-0472">Membrane</keyword>
<dbReference type="EMBL" id="LSSL01001336">
    <property type="protein sequence ID" value="OLY82666.1"/>
    <property type="molecule type" value="Genomic_DNA"/>
</dbReference>
<organism evidence="2 3">
    <name type="scientific">Smittium mucronatum</name>
    <dbReference type="NCBI Taxonomy" id="133383"/>
    <lineage>
        <taxon>Eukaryota</taxon>
        <taxon>Fungi</taxon>
        <taxon>Fungi incertae sedis</taxon>
        <taxon>Zoopagomycota</taxon>
        <taxon>Kickxellomycotina</taxon>
        <taxon>Harpellomycetes</taxon>
        <taxon>Harpellales</taxon>
        <taxon>Legeriomycetaceae</taxon>
        <taxon>Smittium</taxon>
    </lineage>
</organism>
<evidence type="ECO:0000256" key="1">
    <source>
        <dbReference type="SAM" id="Phobius"/>
    </source>
</evidence>
<dbReference type="Proteomes" id="UP000187455">
    <property type="component" value="Unassembled WGS sequence"/>
</dbReference>
<comment type="caution">
    <text evidence="2">The sequence shown here is derived from an EMBL/GenBank/DDBJ whole genome shotgun (WGS) entry which is preliminary data.</text>
</comment>
<protein>
    <submittedName>
        <fullName evidence="2">Uncharacterized protein</fullName>
    </submittedName>
</protein>
<feature type="transmembrane region" description="Helical" evidence="1">
    <location>
        <begin position="76"/>
        <end position="97"/>
    </location>
</feature>
<dbReference type="AlphaFoldDB" id="A0A1R0H0K9"/>
<reference evidence="2 3" key="1">
    <citation type="journal article" date="2016" name="Mol. Biol. Evol.">
        <title>Genome-Wide Survey of Gut Fungi (Harpellales) Reveals the First Horizontally Transferred Ubiquitin Gene from a Mosquito Host.</title>
        <authorList>
            <person name="Wang Y."/>
            <person name="White M.M."/>
            <person name="Kvist S."/>
            <person name="Moncalvo J.M."/>
        </authorList>
    </citation>
    <scope>NUCLEOTIDE SEQUENCE [LARGE SCALE GENOMIC DNA]</scope>
    <source>
        <strain evidence="2 3">ALG-7-W6</strain>
    </source>
</reference>
<keyword evidence="3" id="KW-1185">Reference proteome</keyword>
<evidence type="ECO:0000313" key="2">
    <source>
        <dbReference type="EMBL" id="OLY82666.1"/>
    </source>
</evidence>
<sequence length="98" mass="11009">MDIIYNASENIWDENERNLAVSAFSKFFWIQNDTFLKPHAISQSSLIESYNAKLLSDDELQQVEEFTKSENLLCKASGVIMGFGLGAIISVAISRAFK</sequence>
<keyword evidence="1" id="KW-1133">Transmembrane helix</keyword>
<name>A0A1R0H0K9_9FUNG</name>
<evidence type="ECO:0000313" key="3">
    <source>
        <dbReference type="Proteomes" id="UP000187455"/>
    </source>
</evidence>
<keyword evidence="1" id="KW-0812">Transmembrane</keyword>
<gene>
    <name evidence="2" type="ORF">AYI68_g3206</name>
</gene>
<accession>A0A1R0H0K9</accession>
<proteinExistence type="predicted"/>